<dbReference type="OrthoDB" id="5429740at2759"/>
<dbReference type="HOGENOM" id="CLU_903228_0_0_1"/>
<evidence type="ECO:0000256" key="5">
    <source>
        <dbReference type="ARBA" id="ARBA00038359"/>
    </source>
</evidence>
<dbReference type="EMBL" id="KB446538">
    <property type="protein sequence ID" value="EME45420.1"/>
    <property type="molecule type" value="Genomic_DNA"/>
</dbReference>
<gene>
    <name evidence="8" type="ORF">DOTSEDRAFT_71214</name>
</gene>
<evidence type="ECO:0000313" key="9">
    <source>
        <dbReference type="Proteomes" id="UP000016933"/>
    </source>
</evidence>
<dbReference type="InterPro" id="IPR049326">
    <property type="entry name" value="Rhodopsin_dom_fungi"/>
</dbReference>
<feature type="transmembrane region" description="Helical" evidence="6">
    <location>
        <begin position="244"/>
        <end position="267"/>
    </location>
</feature>
<dbReference type="PANTHER" id="PTHR33048:SF47">
    <property type="entry name" value="INTEGRAL MEMBRANE PROTEIN-RELATED"/>
    <property type="match status" value="1"/>
</dbReference>
<keyword evidence="9" id="KW-1185">Reference proteome</keyword>
<comment type="similarity">
    <text evidence="5">Belongs to the SAT4 family.</text>
</comment>
<reference evidence="9" key="1">
    <citation type="journal article" date="2012" name="PLoS Genet.">
        <title>The genomes of the fungal plant pathogens Cladosporium fulvum and Dothistroma septosporum reveal adaptation to different hosts and lifestyles but also signatures of common ancestry.</title>
        <authorList>
            <person name="de Wit P.J.G.M."/>
            <person name="van der Burgt A."/>
            <person name="Oekmen B."/>
            <person name="Stergiopoulos I."/>
            <person name="Abd-Elsalam K.A."/>
            <person name="Aerts A.L."/>
            <person name="Bahkali A.H."/>
            <person name="Beenen H.G."/>
            <person name="Chettri P."/>
            <person name="Cox M.P."/>
            <person name="Datema E."/>
            <person name="de Vries R.P."/>
            <person name="Dhillon B."/>
            <person name="Ganley A.R."/>
            <person name="Griffiths S.A."/>
            <person name="Guo Y."/>
            <person name="Hamelin R.C."/>
            <person name="Henrissat B."/>
            <person name="Kabir M.S."/>
            <person name="Jashni M.K."/>
            <person name="Kema G."/>
            <person name="Klaubauf S."/>
            <person name="Lapidus A."/>
            <person name="Levasseur A."/>
            <person name="Lindquist E."/>
            <person name="Mehrabi R."/>
            <person name="Ohm R.A."/>
            <person name="Owen T.J."/>
            <person name="Salamov A."/>
            <person name="Schwelm A."/>
            <person name="Schijlen E."/>
            <person name="Sun H."/>
            <person name="van den Burg H.A."/>
            <person name="van Ham R.C.H.J."/>
            <person name="Zhang S."/>
            <person name="Goodwin S.B."/>
            <person name="Grigoriev I.V."/>
            <person name="Collemare J."/>
            <person name="Bradshaw R.E."/>
        </authorList>
    </citation>
    <scope>NUCLEOTIDE SEQUENCE [LARGE SCALE GENOMIC DNA]</scope>
    <source>
        <strain evidence="9">NZE10 / CBS 128990</strain>
    </source>
</reference>
<dbReference type="InterPro" id="IPR052337">
    <property type="entry name" value="SAT4-like"/>
</dbReference>
<keyword evidence="3 6" id="KW-1133">Transmembrane helix</keyword>
<comment type="subcellular location">
    <subcellularLocation>
        <location evidence="1">Membrane</location>
        <topology evidence="1">Multi-pass membrane protein</topology>
    </subcellularLocation>
</comment>
<evidence type="ECO:0000256" key="4">
    <source>
        <dbReference type="ARBA" id="ARBA00023136"/>
    </source>
</evidence>
<sequence>MVIDVVQRRLQKDPTEASTGCYSSRVRETRCPRCTSSPLSRNLCQSAIAVPESYLIHAGMLGHLSGPNLDSRLGVPDLNPMLSVKEDDRTWNSPSYAVYQPASPRDTTEAVTLTFTPPAHHCVAFHACPSDPPLSAMPGNIINLTPAEIATWPTPNYGNPQTRNWMPVYASVFYAACTAMVATRIWLRVRKYAGGFGIDDIFLILSWLSMTAFTVLAIAGAQVYHTDRHLWDIPINGFVGMARVTWLGEFFFLLTGCCVKVSVLLFYRRLVEHTCSRYWIWAVMFAIVMTVAYTLAFLLALVFKYVVH</sequence>
<keyword evidence="2 6" id="KW-0812">Transmembrane</keyword>
<dbReference type="GO" id="GO:0016020">
    <property type="term" value="C:membrane"/>
    <property type="evidence" value="ECO:0007669"/>
    <property type="project" value="UniProtKB-SubCell"/>
</dbReference>
<organism evidence="8 9">
    <name type="scientific">Dothistroma septosporum (strain NZE10 / CBS 128990)</name>
    <name type="common">Red band needle blight fungus</name>
    <name type="synonym">Mycosphaerella pini</name>
    <dbReference type="NCBI Taxonomy" id="675120"/>
    <lineage>
        <taxon>Eukaryota</taxon>
        <taxon>Fungi</taxon>
        <taxon>Dikarya</taxon>
        <taxon>Ascomycota</taxon>
        <taxon>Pezizomycotina</taxon>
        <taxon>Dothideomycetes</taxon>
        <taxon>Dothideomycetidae</taxon>
        <taxon>Mycosphaerellales</taxon>
        <taxon>Mycosphaerellaceae</taxon>
        <taxon>Dothistroma</taxon>
    </lineage>
</organism>
<name>N1PSS3_DOTSN</name>
<evidence type="ECO:0000259" key="7">
    <source>
        <dbReference type="Pfam" id="PF20684"/>
    </source>
</evidence>
<accession>N1PSS3</accession>
<reference evidence="8 9" key="2">
    <citation type="journal article" date="2012" name="PLoS Pathog.">
        <title>Diverse lifestyles and strategies of plant pathogenesis encoded in the genomes of eighteen Dothideomycetes fungi.</title>
        <authorList>
            <person name="Ohm R.A."/>
            <person name="Feau N."/>
            <person name="Henrissat B."/>
            <person name="Schoch C.L."/>
            <person name="Horwitz B.A."/>
            <person name="Barry K.W."/>
            <person name="Condon B.J."/>
            <person name="Copeland A.C."/>
            <person name="Dhillon B."/>
            <person name="Glaser F."/>
            <person name="Hesse C.N."/>
            <person name="Kosti I."/>
            <person name="LaButti K."/>
            <person name="Lindquist E.A."/>
            <person name="Lucas S."/>
            <person name="Salamov A.A."/>
            <person name="Bradshaw R.E."/>
            <person name="Ciuffetti L."/>
            <person name="Hamelin R.C."/>
            <person name="Kema G.H.J."/>
            <person name="Lawrence C."/>
            <person name="Scott J.A."/>
            <person name="Spatafora J.W."/>
            <person name="Turgeon B.G."/>
            <person name="de Wit P.J.G.M."/>
            <person name="Zhong S."/>
            <person name="Goodwin S.B."/>
            <person name="Grigoriev I.V."/>
        </authorList>
    </citation>
    <scope>NUCLEOTIDE SEQUENCE [LARGE SCALE GENOMIC DNA]</scope>
    <source>
        <strain evidence="9">NZE10 / CBS 128990</strain>
    </source>
</reference>
<evidence type="ECO:0000313" key="8">
    <source>
        <dbReference type="EMBL" id="EME45420.1"/>
    </source>
</evidence>
<dbReference type="Proteomes" id="UP000016933">
    <property type="component" value="Unassembled WGS sequence"/>
</dbReference>
<keyword evidence="4 6" id="KW-0472">Membrane</keyword>
<proteinExistence type="inferred from homology"/>
<dbReference type="AlphaFoldDB" id="N1PSS3"/>
<feature type="transmembrane region" description="Helical" evidence="6">
    <location>
        <begin position="168"/>
        <end position="189"/>
    </location>
</feature>
<evidence type="ECO:0000256" key="2">
    <source>
        <dbReference type="ARBA" id="ARBA00022692"/>
    </source>
</evidence>
<dbReference type="Pfam" id="PF20684">
    <property type="entry name" value="Fung_rhodopsin"/>
    <property type="match status" value="1"/>
</dbReference>
<dbReference type="PANTHER" id="PTHR33048">
    <property type="entry name" value="PTH11-LIKE INTEGRAL MEMBRANE PROTEIN (AFU_ORTHOLOGUE AFUA_5G11245)"/>
    <property type="match status" value="1"/>
</dbReference>
<evidence type="ECO:0000256" key="1">
    <source>
        <dbReference type="ARBA" id="ARBA00004141"/>
    </source>
</evidence>
<feature type="transmembrane region" description="Helical" evidence="6">
    <location>
        <begin position="279"/>
        <end position="303"/>
    </location>
</feature>
<evidence type="ECO:0000256" key="6">
    <source>
        <dbReference type="SAM" id="Phobius"/>
    </source>
</evidence>
<feature type="domain" description="Rhodopsin" evidence="7">
    <location>
        <begin position="184"/>
        <end position="303"/>
    </location>
</feature>
<protein>
    <recommendedName>
        <fullName evidence="7">Rhodopsin domain-containing protein</fullName>
    </recommendedName>
</protein>
<evidence type="ECO:0000256" key="3">
    <source>
        <dbReference type="ARBA" id="ARBA00022989"/>
    </source>
</evidence>
<feature type="transmembrane region" description="Helical" evidence="6">
    <location>
        <begin position="201"/>
        <end position="224"/>
    </location>
</feature>